<dbReference type="Proteomes" id="UP000295106">
    <property type="component" value="Unassembled WGS sequence"/>
</dbReference>
<organism evidence="3 4">
    <name type="scientific">Rubrivivax gelatinosus</name>
    <name type="common">Rhodocyclus gelatinosus</name>
    <name type="synonym">Rhodopseudomonas gelatinosa</name>
    <dbReference type="NCBI Taxonomy" id="28068"/>
    <lineage>
        <taxon>Bacteria</taxon>
        <taxon>Pseudomonadati</taxon>
        <taxon>Pseudomonadota</taxon>
        <taxon>Betaproteobacteria</taxon>
        <taxon>Burkholderiales</taxon>
        <taxon>Sphaerotilaceae</taxon>
        <taxon>Rubrivivax</taxon>
    </lineage>
</organism>
<dbReference type="AlphaFoldDB" id="A0A4R2M8G6"/>
<dbReference type="InterPro" id="IPR036390">
    <property type="entry name" value="WH_DNA-bd_sf"/>
</dbReference>
<reference evidence="3 4" key="1">
    <citation type="submission" date="2019-03" db="EMBL/GenBank/DDBJ databases">
        <title>Genomic Encyclopedia of Type Strains, Phase IV (KMG-IV): sequencing the most valuable type-strain genomes for metagenomic binning, comparative biology and taxonomic classification.</title>
        <authorList>
            <person name="Goeker M."/>
        </authorList>
    </citation>
    <scope>NUCLEOTIDE SEQUENCE [LARGE SCALE GENOMIC DNA]</scope>
    <source>
        <strain evidence="3 4">DSM 1709</strain>
    </source>
</reference>
<dbReference type="SUPFAM" id="SSF51206">
    <property type="entry name" value="cAMP-binding domain-like"/>
    <property type="match status" value="1"/>
</dbReference>
<dbReference type="Pfam" id="PF00027">
    <property type="entry name" value="cNMP_binding"/>
    <property type="match status" value="1"/>
</dbReference>
<proteinExistence type="predicted"/>
<feature type="compositionally biased region" description="Basic and acidic residues" evidence="1">
    <location>
        <begin position="248"/>
        <end position="261"/>
    </location>
</feature>
<feature type="domain" description="Cyclic nucleotide-binding" evidence="2">
    <location>
        <begin position="11"/>
        <end position="114"/>
    </location>
</feature>
<evidence type="ECO:0000313" key="4">
    <source>
        <dbReference type="Proteomes" id="UP000295106"/>
    </source>
</evidence>
<dbReference type="InterPro" id="IPR018490">
    <property type="entry name" value="cNMP-bd_dom_sf"/>
</dbReference>
<dbReference type="InterPro" id="IPR036388">
    <property type="entry name" value="WH-like_DNA-bd_sf"/>
</dbReference>
<dbReference type="CDD" id="cd00038">
    <property type="entry name" value="CAP_ED"/>
    <property type="match status" value="1"/>
</dbReference>
<sequence length="261" mass="29291">MDTSKLLELPLMRGFSQPLRHAIADGSKLRTYPSNSVVFPQGAQPGAVVYTLNGMLFSWITNSENERILLTHYHPDRLLLVNNTLQHRPLDFELYAVTRVELLVIPSHVFMHLLEHFPEFQSFVINGLGRILDDMRLALCTHKAASKEQGIAQFLVHCCSWSAIPQQQLPFSIEFISDCLRLSRPFVAKTIKHFGRLGIMGSKYGKTIVLDLERLRRVAAHGLDGLATEADTGTPRADEDGEVPAQAHEPHHDRSGLRPDA</sequence>
<dbReference type="InterPro" id="IPR000595">
    <property type="entry name" value="cNMP-bd_dom"/>
</dbReference>
<dbReference type="EMBL" id="SLXD01000013">
    <property type="protein sequence ID" value="TCP00544.1"/>
    <property type="molecule type" value="Genomic_DNA"/>
</dbReference>
<evidence type="ECO:0000256" key="1">
    <source>
        <dbReference type="SAM" id="MobiDB-lite"/>
    </source>
</evidence>
<gene>
    <name evidence="3" type="ORF">EV684_113175</name>
</gene>
<dbReference type="PROSITE" id="PS50042">
    <property type="entry name" value="CNMP_BINDING_3"/>
    <property type="match status" value="1"/>
</dbReference>
<name>A0A4R2M8G6_RUBGE</name>
<dbReference type="Gene3D" id="1.10.10.10">
    <property type="entry name" value="Winged helix-like DNA-binding domain superfamily/Winged helix DNA-binding domain"/>
    <property type="match status" value="1"/>
</dbReference>
<comment type="caution">
    <text evidence="3">The sequence shown here is derived from an EMBL/GenBank/DDBJ whole genome shotgun (WGS) entry which is preliminary data.</text>
</comment>
<protein>
    <submittedName>
        <fullName evidence="3">CRP-like cAMP-binding protein</fullName>
    </submittedName>
</protein>
<feature type="region of interest" description="Disordered" evidence="1">
    <location>
        <begin position="226"/>
        <end position="261"/>
    </location>
</feature>
<evidence type="ECO:0000313" key="3">
    <source>
        <dbReference type="EMBL" id="TCP00544.1"/>
    </source>
</evidence>
<dbReference type="Gene3D" id="2.60.120.10">
    <property type="entry name" value="Jelly Rolls"/>
    <property type="match status" value="1"/>
</dbReference>
<dbReference type="SUPFAM" id="SSF46785">
    <property type="entry name" value="Winged helix' DNA-binding domain"/>
    <property type="match status" value="1"/>
</dbReference>
<dbReference type="SMART" id="SM00100">
    <property type="entry name" value="cNMP"/>
    <property type="match status" value="1"/>
</dbReference>
<dbReference type="InterPro" id="IPR014710">
    <property type="entry name" value="RmlC-like_jellyroll"/>
</dbReference>
<evidence type="ECO:0000259" key="2">
    <source>
        <dbReference type="PROSITE" id="PS50042"/>
    </source>
</evidence>
<accession>A0A4R2M8G6</accession>